<accession>A0AAI8B3K6</accession>
<reference evidence="1 2" key="1">
    <citation type="submission" date="2014-06" db="EMBL/GenBank/DDBJ databases">
        <authorList>
            <person name="Bishop-Lilly K.A."/>
            <person name="Broomall S.M."/>
            <person name="Chain P.S."/>
            <person name="Chertkov O."/>
            <person name="Coyne S.R."/>
            <person name="Daligault H.E."/>
            <person name="Davenport K.W."/>
            <person name="Erkkila T."/>
            <person name="Frey K.G."/>
            <person name="Gibbons H.S."/>
            <person name="Gu W."/>
            <person name="Jaissle J."/>
            <person name="Johnson S.L."/>
            <person name="Koroleva G.I."/>
            <person name="Ladner J.T."/>
            <person name="Lo C.-C."/>
            <person name="Minogue T.D."/>
            <person name="Munk C."/>
            <person name="Palacios G.F."/>
            <person name="Redden C.L."/>
            <person name="Rosenzweig C.N."/>
            <person name="Scholz M.B."/>
            <person name="Teshima H."/>
            <person name="Xu Y."/>
        </authorList>
    </citation>
    <scope>NUCLEOTIDE SEQUENCE [LARGE SCALE GENOMIC DNA]</scope>
    <source>
        <strain evidence="1 2">EO147</strain>
    </source>
</reference>
<dbReference type="KEGG" id="bok:DM82_1942"/>
<organism evidence="1 2">
    <name type="scientific">Burkholderia oklahomensis</name>
    <dbReference type="NCBI Taxonomy" id="342113"/>
    <lineage>
        <taxon>Bacteria</taxon>
        <taxon>Pseudomonadati</taxon>
        <taxon>Pseudomonadota</taxon>
        <taxon>Betaproteobacteria</taxon>
        <taxon>Burkholderiales</taxon>
        <taxon>Burkholderiaceae</taxon>
        <taxon>Burkholderia</taxon>
        <taxon>pseudomallei group</taxon>
    </lineage>
</organism>
<name>A0AAI8B3K6_9BURK</name>
<protein>
    <submittedName>
        <fullName evidence="1">Uncharacterized protein</fullName>
    </submittedName>
</protein>
<sequence length="81" mass="8862">MAIEWGLILLTGVTAALFNQGITWLKDSLRDKAVHRREQYNTALVLAVALGRFAIDCASCVGNVRTSRQKIIEAGSASYTH</sequence>
<dbReference type="Proteomes" id="UP000029424">
    <property type="component" value="Chromosome 1"/>
</dbReference>
<evidence type="ECO:0000313" key="2">
    <source>
        <dbReference type="Proteomes" id="UP000029424"/>
    </source>
</evidence>
<evidence type="ECO:0000313" key="1">
    <source>
        <dbReference type="EMBL" id="AIO64874.1"/>
    </source>
</evidence>
<dbReference type="AlphaFoldDB" id="A0AAI8B3K6"/>
<dbReference type="RefSeq" id="WP_157759781.1">
    <property type="nucleotide sequence ID" value="NZ_CP008726.1"/>
</dbReference>
<gene>
    <name evidence="1" type="ORF">DM82_1942</name>
</gene>
<proteinExistence type="predicted"/>
<dbReference type="EMBL" id="CP008726">
    <property type="protein sequence ID" value="AIO64874.1"/>
    <property type="molecule type" value="Genomic_DNA"/>
</dbReference>
<keyword evidence="2" id="KW-1185">Reference proteome</keyword>